<proteinExistence type="predicted"/>
<protein>
    <submittedName>
        <fullName evidence="1">Uncharacterized protein</fullName>
    </submittedName>
</protein>
<reference evidence="1 2" key="1">
    <citation type="submission" date="2017-07" db="EMBL/GenBank/DDBJ databases">
        <title>Phylogenetic study on the rhizospheric bacterium Ochrobactrum sp. A44.</title>
        <authorList>
            <person name="Krzyzanowska D.M."/>
            <person name="Ossowicki A."/>
            <person name="Rajewska M."/>
            <person name="Maciag T."/>
            <person name="Kaczynski Z."/>
            <person name="Czerwicka M."/>
            <person name="Jafra S."/>
        </authorList>
    </citation>
    <scope>NUCLEOTIDE SEQUENCE [LARGE SCALE GENOMIC DNA]</scope>
    <source>
        <strain evidence="1 2">A44</strain>
    </source>
</reference>
<dbReference type="EMBL" id="CP022604">
    <property type="protein sequence ID" value="ASV85059.1"/>
    <property type="molecule type" value="Genomic_DNA"/>
</dbReference>
<evidence type="ECO:0000313" key="1">
    <source>
        <dbReference type="EMBL" id="ASV85059.1"/>
    </source>
</evidence>
<dbReference type="KEGG" id="och:CES85_0070"/>
<sequence>MSGSVLRPGSVNILSIDNRHLPRKIREAKAQNVTDVSK</sequence>
<dbReference type="AlphaFoldDB" id="A0A248UFG7"/>
<dbReference type="Proteomes" id="UP000215256">
    <property type="component" value="Chromosome 1"/>
</dbReference>
<gene>
    <name evidence="1" type="ORF">CES85_0070</name>
</gene>
<accession>A0A248UFG7</accession>
<organism evidence="1 2">
    <name type="scientific">Ochrobactrum quorumnocens</name>
    <dbReference type="NCBI Taxonomy" id="271865"/>
    <lineage>
        <taxon>Bacteria</taxon>
        <taxon>Pseudomonadati</taxon>
        <taxon>Pseudomonadota</taxon>
        <taxon>Alphaproteobacteria</taxon>
        <taxon>Hyphomicrobiales</taxon>
        <taxon>Brucellaceae</taxon>
        <taxon>Brucella/Ochrobactrum group</taxon>
        <taxon>Ochrobactrum</taxon>
    </lineage>
</organism>
<evidence type="ECO:0000313" key="2">
    <source>
        <dbReference type="Proteomes" id="UP000215256"/>
    </source>
</evidence>
<name>A0A248UFG7_9HYPH</name>